<feature type="compositionally biased region" description="Low complexity" evidence="2">
    <location>
        <begin position="84"/>
        <end position="93"/>
    </location>
</feature>
<dbReference type="InterPro" id="IPR021109">
    <property type="entry name" value="Peptidase_aspartic_dom_sf"/>
</dbReference>
<feature type="domain" description="CCHC-type" evidence="3">
    <location>
        <begin position="1802"/>
        <end position="1818"/>
    </location>
</feature>
<dbReference type="EMBL" id="CAMXCT030001892">
    <property type="protein sequence ID" value="CAL4781290.1"/>
    <property type="molecule type" value="Genomic_DNA"/>
</dbReference>
<comment type="caution">
    <text evidence="4">The sequence shown here is derived from an EMBL/GenBank/DDBJ whole genome shotgun (WGS) entry which is preliminary data.</text>
</comment>
<evidence type="ECO:0000313" key="5">
    <source>
        <dbReference type="EMBL" id="CAL4781290.1"/>
    </source>
</evidence>
<dbReference type="InterPro" id="IPR001878">
    <property type="entry name" value="Znf_CCHC"/>
</dbReference>
<feature type="region of interest" description="Disordered" evidence="2">
    <location>
        <begin position="2203"/>
        <end position="2244"/>
    </location>
</feature>
<protein>
    <recommendedName>
        <fullName evidence="3">CCHC-type domain-containing protein</fullName>
    </recommendedName>
</protein>
<keyword evidence="6" id="KW-1185">Reference proteome</keyword>
<keyword evidence="1" id="KW-0863">Zinc-finger</keyword>
<keyword evidence="1" id="KW-0479">Metal-binding</keyword>
<reference evidence="5 6" key="2">
    <citation type="submission" date="2024-05" db="EMBL/GenBank/DDBJ databases">
        <authorList>
            <person name="Chen Y."/>
            <person name="Shah S."/>
            <person name="Dougan E. K."/>
            <person name="Thang M."/>
            <person name="Chan C."/>
        </authorList>
    </citation>
    <scope>NUCLEOTIDE SEQUENCE [LARGE SCALE GENOMIC DNA]</scope>
</reference>
<dbReference type="PROSITE" id="PS50158">
    <property type="entry name" value="ZF_CCHC"/>
    <property type="match status" value="1"/>
</dbReference>
<name>A0A9P1FZ67_9DINO</name>
<dbReference type="Gene3D" id="2.40.70.10">
    <property type="entry name" value="Acid Proteases"/>
    <property type="match status" value="1"/>
</dbReference>
<dbReference type="EMBL" id="CAMXCT020001892">
    <property type="protein sequence ID" value="CAL1147353.1"/>
    <property type="molecule type" value="Genomic_DNA"/>
</dbReference>
<dbReference type="SMART" id="SM00343">
    <property type="entry name" value="ZnF_C2HC"/>
    <property type="match status" value="1"/>
</dbReference>
<feature type="region of interest" description="Disordered" evidence="2">
    <location>
        <begin position="2322"/>
        <end position="2361"/>
    </location>
</feature>
<gene>
    <name evidence="4" type="ORF">C1SCF055_LOCUS20667</name>
</gene>
<proteinExistence type="predicted"/>
<dbReference type="GO" id="GO:0003676">
    <property type="term" value="F:nucleic acid binding"/>
    <property type="evidence" value="ECO:0007669"/>
    <property type="project" value="InterPro"/>
</dbReference>
<dbReference type="Proteomes" id="UP001152797">
    <property type="component" value="Unassembled WGS sequence"/>
</dbReference>
<feature type="region of interest" description="Disordered" evidence="2">
    <location>
        <begin position="1823"/>
        <end position="1845"/>
    </location>
</feature>
<feature type="compositionally biased region" description="Polar residues" evidence="2">
    <location>
        <begin position="2349"/>
        <end position="2359"/>
    </location>
</feature>
<accession>A0A9P1FZ67</accession>
<reference evidence="4" key="1">
    <citation type="submission" date="2022-10" db="EMBL/GenBank/DDBJ databases">
        <authorList>
            <person name="Chen Y."/>
            <person name="Dougan E. K."/>
            <person name="Chan C."/>
            <person name="Rhodes N."/>
            <person name="Thang M."/>
        </authorList>
    </citation>
    <scope>NUCLEOTIDE SEQUENCE</scope>
</reference>
<evidence type="ECO:0000256" key="1">
    <source>
        <dbReference type="PROSITE-ProRule" id="PRU00047"/>
    </source>
</evidence>
<dbReference type="GO" id="GO:0008270">
    <property type="term" value="F:zinc ion binding"/>
    <property type="evidence" value="ECO:0007669"/>
    <property type="project" value="UniProtKB-KW"/>
</dbReference>
<evidence type="ECO:0000256" key="2">
    <source>
        <dbReference type="SAM" id="MobiDB-lite"/>
    </source>
</evidence>
<evidence type="ECO:0000313" key="6">
    <source>
        <dbReference type="Proteomes" id="UP001152797"/>
    </source>
</evidence>
<sequence>MALALVYDRPKEKQRKEFLLGLNDISSEAKKRALALTTSQDEEDIDEPLRRLRRSVLIWKDGPSPDSDFEPQEAANHAADAGISSTSSTGRSSNEAVPITLCRGFHAWRLLTNSTFVGERLSKAMCSMRHKELGRQEAHQIFLAWNLTALQLQASHRLLQARASARSHQLQMHVLGAVFSDWSREAQVASRRQLRVNAQEELCTSVVLATTFAAWRHATLRSGTIIGLLQVTASRRARDDQMQVLGAVFSGWSREAEVASRRRIRANAQEELAPSFLMAITLAAWRHATLRSGTINGLLQVTASRRARDDQMQVLGAVFSGWSREAEVASRRRIRANAQEELAPSILLATTLAAWRRLTSKTVVGDKVSKATCIMHWKELDGQVLLLIFLGWRRAMLQSGAINRLLQVLGSQGEASFLLALLQGWHAAACHARAKRDSLKAVAGLRARHLGRQATLHVLTSWWHLVSTSQQQVKVEGTQNALRAATSIAVLAATWSAWSRLTQVVRWRLHRVNAQEELVTSFLLGAILAAWRRLSSKSMAGKRLAKAMSSIRKEFHGEVLRLTLSAWNHETQRSLRQRVTLHQAAFQEAPLVPAQWEEIPSRQRRPGTVSLHQCFHAWKQGTMLLGSKIIHCMEWMCKPSAKTVLRAWFIQCLVKVHKALVRTSVRASITSAVMSAWKLLCFTSSFIRNMQKATADAGYQKDCAEILSTVLREWLAQSKPKQAEIEQLSLAAVFSGWKLVCSASGFLRKVNQAAADAKYQKLCSETLSTVFNMWAETTKESAAAAVSTQQIAKQAEIEQLSLAAVFSGWKLVCSASGFLRKVNQAAADAKYQKLCSEFLADVFSEWMVMTHEASVGAQYSQPVARQAKRKGALLAAAFSAWRMLSTELLASRRASCALLGFYHSMAALLDSVDHGFLRLVWCRWAMHADAKLRLSQRSAKATSLLASALGSEIMGHVFLGWREATNVAKVKAVASQDVRLGRLRISEHWINVLGRATVSDLFLAWRFAHRQGVLYDRTVGSAFAAVIRSRHIAMSLVCFTRWRHAREGAETVQDPKVGRAAAYRQGACKAASFLLEPGSDHFKFLAFEGGDPLHYMARLTLTSWKCLVFKSTMHVATDFASTKLRKKSYFFVWKAMAQQLNAVHFLEAQSKPDLRIFLAAWKLGSDNQILRRQLRDGMEIAVACTSAALKQGYALLLQRAWDAWVGQVEGLPATLARHGTCSLPLCTLKASWFREDRQFQRAMLLAWHKAVLVEALPAKLAQCTSTLPMLPLKSSWLREDVQLQRAMLFAWHMAVLVSAYASDLRLLQQRLESASSHIFRVKSAQQAEQLEASLRCLFLCWRVAALQSSQEQHLGSMEGQEPCYVEATSESSSSGLSRTSQLVALRQVLNAWHRACAQDEHALEDERSFMLRELNRLQEESRHRAIDMLDVMALSREAVALTAEAGAVRLSECLPSLASLHVVPSLAHGVLTWRPLGPTTLGPAGPRFRCEKPACVRATHSGGGAMEGPGSEGAMPVYSGGKEPPPPSWDGTDPGLMMATFEKNVKLWEFESELDASKRGVRLLRNLTGVARAVADTLEFEQVATERGVANIMAALKTHFAPHMEVSLPRAFERAVYGQPRSSRESMQEYLIRQERNFHLLEKEGLKMDETAVGYIVYRQASLTESQELKFSAWSEGRYDLKTVQKNLRKLEKVVQEHKDRAKGSAAFVMDDEHVDVDEEFDFLDESNDQYVFIEESEANQLWDEAEVQVALATYQEVRKAIQTQQKNRQYYKSAQRGPSGFKSFMKGKKKISIEELKLRTKCGRCGLVGHWAKECRNEPDSKGRQFAAASSGRASASSAPSDPLEPVDMRGTSFCFVAANHFDGTPVRESCASETPENFGEFFVGLTTAPCLGVVDTAAQDGLIGSKALERLKEHLSNCGLQVKWTGKQAKAHGVGGQAKVLGIIAIPLGIAGSSGILEATVVEGEIPLLLPIKMSRQLRAVIDLEQSCLKFSGMEKSVPLIVLPSGHVAIEIFQFGDSGFRCPVEAEHAGYSCDDFRNTFAPKNTAQCTMVAPLCASNFAALGHGALGISATKIPEPCIRRCEHGRQVAKGRVQFEEGSEALASDHRQVDRSGRFPLARGIGQLMVAGGHGEALCGLFSRFLRAARRHHQVCRESSTVEELDKAQFGARVVPSPEGEVGGRSEPTCSMGVMHRLPLTMEGTTDSQELGQIKKQAHEVREEPEPSHNSSDISGGGRVEEGVADEGATVEAEVRGAAKLSDPWKDDVGEDGAEVEGAESFLGSVGADEVRVWRTVAGKGEIPGGEGIPRRRDVRLRREVVGATGGGASIGRGPSTARTVGEVTGDREASQQSKSDTWVQLSGPGKLKTKVEKLRRSGHYEVVEVYAVDGNQGYVLESDEMLDFEDSCVLRVRPTERGAFEDEVPEVPESALPKKTKKKLRAAHKHLADSGVFPVAISEVFSPPRISESAAQKRLKVGRCYDLQTGFDLLNPSQKRQMWDELEEDDPELVTCSPPCTPFSPI</sequence>
<feature type="region of interest" description="Disordered" evidence="2">
    <location>
        <begin position="63"/>
        <end position="94"/>
    </location>
</feature>
<feature type="compositionally biased region" description="Low complexity" evidence="2">
    <location>
        <begin position="1828"/>
        <end position="1842"/>
    </location>
</feature>
<evidence type="ECO:0000313" key="4">
    <source>
        <dbReference type="EMBL" id="CAI3993978.1"/>
    </source>
</evidence>
<feature type="compositionally biased region" description="Basic and acidic residues" evidence="2">
    <location>
        <begin position="2215"/>
        <end position="2225"/>
    </location>
</feature>
<evidence type="ECO:0000259" key="3">
    <source>
        <dbReference type="PROSITE" id="PS50158"/>
    </source>
</evidence>
<dbReference type="EMBL" id="CAMXCT010001892">
    <property type="protein sequence ID" value="CAI3993978.1"/>
    <property type="molecule type" value="Genomic_DNA"/>
</dbReference>
<keyword evidence="1" id="KW-0862">Zinc</keyword>
<organism evidence="4">
    <name type="scientific">Cladocopium goreaui</name>
    <dbReference type="NCBI Taxonomy" id="2562237"/>
    <lineage>
        <taxon>Eukaryota</taxon>
        <taxon>Sar</taxon>
        <taxon>Alveolata</taxon>
        <taxon>Dinophyceae</taxon>
        <taxon>Suessiales</taxon>
        <taxon>Symbiodiniaceae</taxon>
        <taxon>Cladocopium</taxon>
    </lineage>
</organism>